<evidence type="ECO:0000313" key="2">
    <source>
        <dbReference type="EMBL" id="KJA13018.1"/>
    </source>
</evidence>
<dbReference type="OMA" id="REVYDSH"/>
<keyword evidence="3" id="KW-1185">Reference proteome</keyword>
<dbReference type="EMBL" id="KN817803">
    <property type="protein sequence ID" value="KJA13018.1"/>
    <property type="molecule type" value="Genomic_DNA"/>
</dbReference>
<name>A0A0D2LQC3_HYPSF</name>
<reference evidence="3" key="1">
    <citation type="submission" date="2014-04" db="EMBL/GenBank/DDBJ databases">
        <title>Evolutionary Origins and Diversification of the Mycorrhizal Mutualists.</title>
        <authorList>
            <consortium name="DOE Joint Genome Institute"/>
            <consortium name="Mycorrhizal Genomics Consortium"/>
            <person name="Kohler A."/>
            <person name="Kuo A."/>
            <person name="Nagy L.G."/>
            <person name="Floudas D."/>
            <person name="Copeland A."/>
            <person name="Barry K.W."/>
            <person name="Cichocki N."/>
            <person name="Veneault-Fourrey C."/>
            <person name="LaButti K."/>
            <person name="Lindquist E.A."/>
            <person name="Lipzen A."/>
            <person name="Lundell T."/>
            <person name="Morin E."/>
            <person name="Murat C."/>
            <person name="Riley R."/>
            <person name="Ohm R."/>
            <person name="Sun H."/>
            <person name="Tunlid A."/>
            <person name="Henrissat B."/>
            <person name="Grigoriev I.V."/>
            <person name="Hibbett D.S."/>
            <person name="Martin F."/>
        </authorList>
    </citation>
    <scope>NUCLEOTIDE SEQUENCE [LARGE SCALE GENOMIC DNA]</scope>
    <source>
        <strain evidence="3">FD-334 SS-4</strain>
    </source>
</reference>
<evidence type="ECO:0000256" key="1">
    <source>
        <dbReference type="SAM" id="MobiDB-lite"/>
    </source>
</evidence>
<protein>
    <submittedName>
        <fullName evidence="2">Uncharacterized protein</fullName>
    </submittedName>
</protein>
<dbReference type="Proteomes" id="UP000054270">
    <property type="component" value="Unassembled WGS sequence"/>
</dbReference>
<dbReference type="OrthoDB" id="3004525at2759"/>
<dbReference type="AlphaFoldDB" id="A0A0D2LQC3"/>
<sequence>MPNPGPKKRAKTSHYHDRIPLEDDFEVIHARTTHLTSRKEPIESSRSPLKGQTTWTLGNVWAPEDDEELALDETDERYNEEIMVDIFDSRPTDSGRPARKRRVRSRISTPRTLEEKLSQ</sequence>
<gene>
    <name evidence="2" type="ORF">HYPSUDRAFT_209892</name>
</gene>
<organism evidence="2 3">
    <name type="scientific">Hypholoma sublateritium (strain FD-334 SS-4)</name>
    <dbReference type="NCBI Taxonomy" id="945553"/>
    <lineage>
        <taxon>Eukaryota</taxon>
        <taxon>Fungi</taxon>
        <taxon>Dikarya</taxon>
        <taxon>Basidiomycota</taxon>
        <taxon>Agaricomycotina</taxon>
        <taxon>Agaricomycetes</taxon>
        <taxon>Agaricomycetidae</taxon>
        <taxon>Agaricales</taxon>
        <taxon>Agaricineae</taxon>
        <taxon>Strophariaceae</taxon>
        <taxon>Hypholoma</taxon>
    </lineage>
</organism>
<proteinExistence type="predicted"/>
<dbReference type="STRING" id="945553.A0A0D2LQC3"/>
<feature type="region of interest" description="Disordered" evidence="1">
    <location>
        <begin position="88"/>
        <end position="119"/>
    </location>
</feature>
<evidence type="ECO:0000313" key="3">
    <source>
        <dbReference type="Proteomes" id="UP000054270"/>
    </source>
</evidence>
<accession>A0A0D2LQC3</accession>